<sequence length="665" mass="70028">MSIRTSPWRLLSAIFLLLALAIPTGYAAPADAKTPPKAKALSFAGTVYYVDSAGGSDSNNGLTPATAWQTLAKVNATTFDPGDAILFKAGGVWTGTLWPKGSGDAADPITVGKYGSGRAPLINGAGAANAVYLYNQQYWDISDLEVTNDSATASNRRGVYVVGENAGTLHAIHLRNLYVHRVKGDNTKDAGGSAGILVEVKGTTVQTSFDDVLIENNRVSSVDRTGIATFSSWRYSAGIGYSGPAWVPLTHVVVRNNFVSDTGGDGITPHVTDGALIEYNVVDGFNVRSGTFNAGIWTWASDHAVMQHNEVYNGNTPMDGMAFDIDHGQTGTVVQYNYSHDNDGGFVLVCKDPAAGFVRDSVIRYNVSQNDNTQIFGFCADSENTKIYNNTVFVHPDTAPYLIAVGSSAASAYWANNIFYNLGEVSYLMNGSANTFEHNLFYGYHPSNEPSDANKITSDPKFVSPGSGRDGMDTLDGYRLKTGSPALGAGKLVAGNGGADYWGNAVSASAAPNIGAYNGAGVTPPNLTVNPGFETGSLSGWTTVSAGSSPASVASGDVRAGAYAAKIYPGAYLEQTVTVQPNTTYTLKGWAKPTGPGLFPGQVWIGLQDAANPSLNGFYEIGIAVWKPAITTFTTGPSTTAVKVYINYTSGADYALIDDVELTKN</sequence>
<keyword evidence="2" id="KW-0732">Signal</keyword>
<gene>
    <name evidence="4" type="ORF">OMP40_05275</name>
</gene>
<evidence type="ECO:0000256" key="2">
    <source>
        <dbReference type="SAM" id="SignalP"/>
    </source>
</evidence>
<dbReference type="InterPro" id="IPR012334">
    <property type="entry name" value="Pectin_lyas_fold"/>
</dbReference>
<dbReference type="Gene3D" id="2.160.20.10">
    <property type="entry name" value="Single-stranded right-handed beta-helix, Pectin lyase-like"/>
    <property type="match status" value="2"/>
</dbReference>
<keyword evidence="1" id="KW-0378">Hydrolase</keyword>
<comment type="caution">
    <text evidence="4">The sequence shown here is derived from an EMBL/GenBank/DDBJ whole genome shotgun (WGS) entry which is preliminary data.</text>
</comment>
<dbReference type="AlphaFoldDB" id="A0A9X4KPM6"/>
<name>A0A9X4KPM6_9BACL</name>
<proteinExistence type="predicted"/>
<evidence type="ECO:0000313" key="5">
    <source>
        <dbReference type="Proteomes" id="UP001153404"/>
    </source>
</evidence>
<dbReference type="RefSeq" id="WP_277529739.1">
    <property type="nucleotide sequence ID" value="NZ_JAPDIA010000002.1"/>
</dbReference>
<dbReference type="Proteomes" id="UP001153404">
    <property type="component" value="Unassembled WGS sequence"/>
</dbReference>
<protein>
    <submittedName>
        <fullName evidence="4">Right-handed parallel beta-helix repeat-containing protein</fullName>
    </submittedName>
</protein>
<dbReference type="InterPro" id="IPR011050">
    <property type="entry name" value="Pectin_lyase_fold/virulence"/>
</dbReference>
<dbReference type="Pfam" id="PF02018">
    <property type="entry name" value="CBM_4_9"/>
    <property type="match status" value="1"/>
</dbReference>
<dbReference type="GO" id="GO:0016798">
    <property type="term" value="F:hydrolase activity, acting on glycosyl bonds"/>
    <property type="evidence" value="ECO:0007669"/>
    <property type="project" value="InterPro"/>
</dbReference>
<dbReference type="InterPro" id="IPR008979">
    <property type="entry name" value="Galactose-bd-like_sf"/>
</dbReference>
<organism evidence="4 5">
    <name type="scientific">Cohnella rhizosphaerae</name>
    <dbReference type="NCBI Taxonomy" id="1457232"/>
    <lineage>
        <taxon>Bacteria</taxon>
        <taxon>Bacillati</taxon>
        <taxon>Bacillota</taxon>
        <taxon>Bacilli</taxon>
        <taxon>Bacillales</taxon>
        <taxon>Paenibacillaceae</taxon>
        <taxon>Cohnella</taxon>
    </lineage>
</organism>
<dbReference type="InterPro" id="IPR003305">
    <property type="entry name" value="CenC_carb-bd"/>
</dbReference>
<keyword evidence="5" id="KW-1185">Reference proteome</keyword>
<dbReference type="SUPFAM" id="SSF49785">
    <property type="entry name" value="Galactose-binding domain-like"/>
    <property type="match status" value="1"/>
</dbReference>
<evidence type="ECO:0000256" key="1">
    <source>
        <dbReference type="ARBA" id="ARBA00022801"/>
    </source>
</evidence>
<feature type="signal peptide" evidence="2">
    <location>
        <begin position="1"/>
        <end position="27"/>
    </location>
</feature>
<dbReference type="Gene3D" id="2.60.120.260">
    <property type="entry name" value="Galactose-binding domain-like"/>
    <property type="match status" value="1"/>
</dbReference>
<accession>A0A9X4KPM6</accession>
<dbReference type="SMART" id="SM00710">
    <property type="entry name" value="PbH1"/>
    <property type="match status" value="6"/>
</dbReference>
<reference evidence="4" key="1">
    <citation type="submission" date="2022-10" db="EMBL/GenBank/DDBJ databases">
        <title>Comparative genomic analysis of Cohnella hashimotonis sp. nov., isolated from the International Space Station.</title>
        <authorList>
            <person name="Simpson A."/>
            <person name="Venkateswaran K."/>
        </authorList>
    </citation>
    <scope>NUCLEOTIDE SEQUENCE</scope>
    <source>
        <strain evidence="4">DSM 28161</strain>
    </source>
</reference>
<evidence type="ECO:0000313" key="4">
    <source>
        <dbReference type="EMBL" id="MDG0808866.1"/>
    </source>
</evidence>
<dbReference type="InterPro" id="IPR006626">
    <property type="entry name" value="PbH1"/>
</dbReference>
<dbReference type="SUPFAM" id="SSF51126">
    <property type="entry name" value="Pectin lyase-like"/>
    <property type="match status" value="1"/>
</dbReference>
<dbReference type="EMBL" id="JAPDIA010000002">
    <property type="protein sequence ID" value="MDG0808866.1"/>
    <property type="molecule type" value="Genomic_DNA"/>
</dbReference>
<evidence type="ECO:0000259" key="3">
    <source>
        <dbReference type="Pfam" id="PF02018"/>
    </source>
</evidence>
<feature type="domain" description="CBM-cenC" evidence="3">
    <location>
        <begin position="526"/>
        <end position="648"/>
    </location>
</feature>
<feature type="chain" id="PRO_5040875340" evidence="2">
    <location>
        <begin position="28"/>
        <end position="665"/>
    </location>
</feature>